<evidence type="ECO:0000256" key="2">
    <source>
        <dbReference type="ARBA" id="ARBA00022679"/>
    </source>
</evidence>
<dbReference type="AlphaFoldDB" id="A0A372EIZ5"/>
<dbReference type="CDD" id="cd02440">
    <property type="entry name" value="AdoMet_MTases"/>
    <property type="match status" value="1"/>
</dbReference>
<sequence length="326" mass="36617">MPRPAPAWERPAGTVFRSFFQWTPASTITAGYTAALSSREVPNRRTQEKPVSHAEEIQRGDRFEFGANWARFLTVLDDERIAQARASLKAMLGVETLEGKSFLDVGSGSGLFSLAARSLGARVRSFDYDPNSVACTRELRRRYFKDDPDWTVEEGSVLDPAFLSTQGTHDIVYSWGVLHHTGQMNQALDNVAPLVAPGGQLFIAIYNDQGGTSRRWTAVKKLYCSGLPGRVVVRLVFYPYFAAGRLLADILKRRNPFTSYAAYKSARGMSVVHDWEDWLGGYPFEVAKPEEIFERFRRHGFTLEKMKTCAGGLGCNEFIFSRNPKH</sequence>
<dbReference type="PANTHER" id="PTHR43464">
    <property type="entry name" value="METHYLTRANSFERASE"/>
    <property type="match status" value="1"/>
</dbReference>
<dbReference type="InterPro" id="IPR013217">
    <property type="entry name" value="Methyltransf_12"/>
</dbReference>
<dbReference type="SUPFAM" id="SSF53335">
    <property type="entry name" value="S-adenosyl-L-methionine-dependent methyltransferases"/>
    <property type="match status" value="1"/>
</dbReference>
<dbReference type="GO" id="GO:0032259">
    <property type="term" value="P:methylation"/>
    <property type="evidence" value="ECO:0007669"/>
    <property type="project" value="UniProtKB-KW"/>
</dbReference>
<dbReference type="EMBL" id="QVLS01000006">
    <property type="protein sequence ID" value="RFP78616.1"/>
    <property type="molecule type" value="Genomic_DNA"/>
</dbReference>
<evidence type="ECO:0000259" key="4">
    <source>
        <dbReference type="Pfam" id="PF08242"/>
    </source>
</evidence>
<evidence type="ECO:0000256" key="1">
    <source>
        <dbReference type="ARBA" id="ARBA00022603"/>
    </source>
</evidence>
<reference evidence="5 6" key="1">
    <citation type="submission" date="2018-08" db="EMBL/GenBank/DDBJ databases">
        <title>Hydrogenophaga sp. LA-38 isolated from sludge.</title>
        <authorList>
            <person name="Im W.-T."/>
        </authorList>
    </citation>
    <scope>NUCLEOTIDE SEQUENCE [LARGE SCALE GENOMIC DNA]</scope>
    <source>
        <strain evidence="5 6">LA-38</strain>
    </source>
</reference>
<accession>A0A372EIZ5</accession>
<keyword evidence="2 5" id="KW-0808">Transferase</keyword>
<keyword evidence="3" id="KW-0949">S-adenosyl-L-methionine</keyword>
<comment type="caution">
    <text evidence="5">The sequence shown here is derived from an EMBL/GenBank/DDBJ whole genome shotgun (WGS) entry which is preliminary data.</text>
</comment>
<dbReference type="InterPro" id="IPR029063">
    <property type="entry name" value="SAM-dependent_MTases_sf"/>
</dbReference>
<name>A0A372EIZ5_9BURK</name>
<dbReference type="PANTHER" id="PTHR43464:SF19">
    <property type="entry name" value="UBIQUINONE BIOSYNTHESIS O-METHYLTRANSFERASE, MITOCHONDRIAL"/>
    <property type="match status" value="1"/>
</dbReference>
<evidence type="ECO:0000313" key="5">
    <source>
        <dbReference type="EMBL" id="RFP78616.1"/>
    </source>
</evidence>
<dbReference type="Gene3D" id="3.40.50.150">
    <property type="entry name" value="Vaccinia Virus protein VP39"/>
    <property type="match status" value="1"/>
</dbReference>
<evidence type="ECO:0000256" key="3">
    <source>
        <dbReference type="ARBA" id="ARBA00022691"/>
    </source>
</evidence>
<keyword evidence="1 5" id="KW-0489">Methyltransferase</keyword>
<protein>
    <submittedName>
        <fullName evidence="5">Class I SAM-dependent methyltransferase</fullName>
    </submittedName>
</protein>
<dbReference type="GO" id="GO:0008168">
    <property type="term" value="F:methyltransferase activity"/>
    <property type="evidence" value="ECO:0007669"/>
    <property type="project" value="UniProtKB-KW"/>
</dbReference>
<proteinExistence type="predicted"/>
<feature type="domain" description="Methyltransferase type 12" evidence="4">
    <location>
        <begin position="103"/>
        <end position="201"/>
    </location>
</feature>
<dbReference type="Pfam" id="PF08242">
    <property type="entry name" value="Methyltransf_12"/>
    <property type="match status" value="1"/>
</dbReference>
<organism evidence="5 6">
    <name type="scientific">Hydrogenophaga borbori</name>
    <dbReference type="NCBI Taxonomy" id="2294117"/>
    <lineage>
        <taxon>Bacteria</taxon>
        <taxon>Pseudomonadati</taxon>
        <taxon>Pseudomonadota</taxon>
        <taxon>Betaproteobacteria</taxon>
        <taxon>Burkholderiales</taxon>
        <taxon>Comamonadaceae</taxon>
        <taxon>Hydrogenophaga</taxon>
    </lineage>
</organism>
<gene>
    <name evidence="5" type="ORF">DY262_10970</name>
</gene>
<dbReference type="Proteomes" id="UP000261931">
    <property type="component" value="Unassembled WGS sequence"/>
</dbReference>
<evidence type="ECO:0000313" key="6">
    <source>
        <dbReference type="Proteomes" id="UP000261931"/>
    </source>
</evidence>
<keyword evidence="6" id="KW-1185">Reference proteome</keyword>